<keyword evidence="1" id="KW-0812">Transmembrane</keyword>
<evidence type="ECO:0000313" key="5">
    <source>
        <dbReference type="Proteomes" id="UP000042527"/>
    </source>
</evidence>
<evidence type="ECO:0000313" key="3">
    <source>
        <dbReference type="EMBL" id="CEM63035.1"/>
    </source>
</evidence>
<keyword evidence="1" id="KW-0472">Membrane</keyword>
<dbReference type="InterPro" id="IPR050400">
    <property type="entry name" value="Bact_Cytoskel_RodZ"/>
</dbReference>
<dbReference type="Gene3D" id="1.10.260.40">
    <property type="entry name" value="lambda repressor-like DNA-binding domains"/>
    <property type="match status" value="1"/>
</dbReference>
<reference evidence="3" key="1">
    <citation type="submission" date="2015-01" db="EMBL/GenBank/DDBJ databases">
        <authorList>
            <person name="Xiang T."/>
            <person name="Song Y."/>
            <person name="Huang L."/>
            <person name="Wang B."/>
            <person name="Wu P."/>
        </authorList>
    </citation>
    <scope>NUCLEOTIDE SEQUENCE [LARGE SCALE GENOMIC DNA]</scope>
    <source>
        <strain evidence="3">V1</strain>
    </source>
</reference>
<dbReference type="InterPro" id="IPR001387">
    <property type="entry name" value="Cro/C1-type_HTH"/>
</dbReference>
<reference evidence="4 6" key="3">
    <citation type="submission" date="2019-08" db="EMBL/GenBank/DDBJ databases">
        <authorList>
            <person name="Kuhnert P."/>
        </authorList>
    </citation>
    <scope>NUCLEOTIDE SEQUENCE [LARGE SCALE GENOMIC DNA]</scope>
    <source>
        <strain evidence="4 6">B36.5</strain>
    </source>
</reference>
<dbReference type="GO" id="GO:0003677">
    <property type="term" value="F:DNA binding"/>
    <property type="evidence" value="ECO:0007669"/>
    <property type="project" value="InterPro"/>
</dbReference>
<evidence type="ECO:0000256" key="1">
    <source>
        <dbReference type="SAM" id="Phobius"/>
    </source>
</evidence>
<evidence type="ECO:0000313" key="4">
    <source>
        <dbReference type="EMBL" id="QEJ99380.1"/>
    </source>
</evidence>
<dbReference type="RefSeq" id="WP_024752750.1">
    <property type="nucleotide sequence ID" value="NZ_CDNC01000048.1"/>
</dbReference>
<dbReference type="Proteomes" id="UP000323594">
    <property type="component" value="Chromosome"/>
</dbReference>
<feature type="domain" description="HTH cro/C1-type" evidence="2">
    <location>
        <begin position="8"/>
        <end position="68"/>
    </location>
</feature>
<dbReference type="PANTHER" id="PTHR34475">
    <property type="match status" value="1"/>
</dbReference>
<sequence>MQDIGELLKIAREEKQIELEQAARETNIAKRYLEALETDEYSVFPGEPYILGFLRNYCEYLGLNADQFVTRYKQVKIQETSLPPEALLPQKKISIPKPFIKALIVCIILAIIGGCGYFIFLKISGHPKSKGEREKTSEVIATKREPAVYTIKEEKFEKQVFVGDTLLITAGETEYKVVVEKTSPDLYLDTPIGTQIIKLGESSLMDFNMDVHPDVQFSVEDIDIHNEKNGALIQVRTGKSIETHTDQSAITAQTDLTVSDQTGSAAGVKYKVLFEAGYAYPVTMNATFRGYCLFRFEVDKSRREERYYQKNEQLTVQANNGIRIWASNGNAVKLQIVAGGKTVDIEVSKPGEVIVKDLKWIKDDDGRFKFVVMDID</sequence>
<dbReference type="EMBL" id="CP042817">
    <property type="protein sequence ID" value="QEJ99380.1"/>
    <property type="molecule type" value="Genomic_DNA"/>
</dbReference>
<dbReference type="PANTHER" id="PTHR34475:SF1">
    <property type="entry name" value="CYTOSKELETON PROTEIN RODZ"/>
    <property type="match status" value="1"/>
</dbReference>
<accession>A0A0B7H1F1</accession>
<evidence type="ECO:0000313" key="6">
    <source>
        <dbReference type="Proteomes" id="UP000323594"/>
    </source>
</evidence>
<keyword evidence="1" id="KW-1133">Transmembrane helix</keyword>
<reference evidence="5" key="2">
    <citation type="submission" date="2015-01" db="EMBL/GenBank/DDBJ databases">
        <authorList>
            <person name="Manzoor Shahid"/>
            <person name="Zubair Saima"/>
        </authorList>
    </citation>
    <scope>NUCLEOTIDE SEQUENCE [LARGE SCALE GENOMIC DNA]</scope>
    <source>
        <strain evidence="5">V1</strain>
    </source>
</reference>
<dbReference type="AlphaFoldDB" id="A0A0B7H1F1"/>
<name>A0A0B7H1F1_TREPH</name>
<keyword evidence="5" id="KW-1185">Reference proteome</keyword>
<evidence type="ECO:0000259" key="2">
    <source>
        <dbReference type="PROSITE" id="PS50943"/>
    </source>
</evidence>
<dbReference type="InterPro" id="IPR010982">
    <property type="entry name" value="Lambda_DNA-bd_dom_sf"/>
</dbReference>
<dbReference type="PROSITE" id="PS50943">
    <property type="entry name" value="HTH_CROC1"/>
    <property type="match status" value="1"/>
</dbReference>
<dbReference type="Pfam" id="PF13413">
    <property type="entry name" value="HTH_25"/>
    <property type="match status" value="1"/>
</dbReference>
<dbReference type="OrthoDB" id="9797543at2"/>
<organism evidence="3 5">
    <name type="scientific">Treponema phagedenis</name>
    <dbReference type="NCBI Taxonomy" id="162"/>
    <lineage>
        <taxon>Bacteria</taxon>
        <taxon>Pseudomonadati</taxon>
        <taxon>Spirochaetota</taxon>
        <taxon>Spirochaetia</taxon>
        <taxon>Spirochaetales</taxon>
        <taxon>Treponemataceae</taxon>
        <taxon>Treponema</taxon>
    </lineage>
</organism>
<protein>
    <submittedName>
        <fullName evidence="4">Helix-turn-helix domain-containing protein</fullName>
    </submittedName>
</protein>
<dbReference type="SUPFAM" id="SSF47413">
    <property type="entry name" value="lambda repressor-like DNA-binding domains"/>
    <property type="match status" value="1"/>
</dbReference>
<feature type="transmembrane region" description="Helical" evidence="1">
    <location>
        <begin position="99"/>
        <end position="120"/>
    </location>
</feature>
<proteinExistence type="predicted"/>
<gene>
    <name evidence="4" type="ORF">FUT82_16235</name>
    <name evidence="3" type="ORF">TPHV1_60023</name>
</gene>
<dbReference type="Proteomes" id="UP000042527">
    <property type="component" value="Unassembled WGS sequence"/>
</dbReference>
<dbReference type="EMBL" id="CDNC01000048">
    <property type="protein sequence ID" value="CEM63035.1"/>
    <property type="molecule type" value="Genomic_DNA"/>
</dbReference>